<organism evidence="1 2">
    <name type="scientific">Lentithecium fluviatile CBS 122367</name>
    <dbReference type="NCBI Taxonomy" id="1168545"/>
    <lineage>
        <taxon>Eukaryota</taxon>
        <taxon>Fungi</taxon>
        <taxon>Dikarya</taxon>
        <taxon>Ascomycota</taxon>
        <taxon>Pezizomycotina</taxon>
        <taxon>Dothideomycetes</taxon>
        <taxon>Pleosporomycetidae</taxon>
        <taxon>Pleosporales</taxon>
        <taxon>Massarineae</taxon>
        <taxon>Lentitheciaceae</taxon>
        <taxon>Lentithecium</taxon>
    </lineage>
</organism>
<dbReference type="AlphaFoldDB" id="A0A6G1IUV0"/>
<gene>
    <name evidence="1" type="ORF">K458DRAFT_77278</name>
</gene>
<dbReference type="Proteomes" id="UP000799291">
    <property type="component" value="Unassembled WGS sequence"/>
</dbReference>
<evidence type="ECO:0000313" key="1">
    <source>
        <dbReference type="EMBL" id="KAF2681659.1"/>
    </source>
</evidence>
<proteinExistence type="predicted"/>
<accession>A0A6G1IUV0</accession>
<sequence length="153" mass="16563">MVNGVLLTIDNTSSFGWALGDASQAQAHLCGIRLKPRRQSLIALRVAAIVIVSACDTARDSPVRGGFIHFRLVSELQLVATQGPHDLQASRSVHTVATVRRISASRQTNGRRHAQGQARVTCRAEVPSKRTCLWPPALFCLIALMSSVQCPLV</sequence>
<dbReference type="EMBL" id="MU005590">
    <property type="protein sequence ID" value="KAF2681659.1"/>
    <property type="molecule type" value="Genomic_DNA"/>
</dbReference>
<evidence type="ECO:0000313" key="2">
    <source>
        <dbReference type="Proteomes" id="UP000799291"/>
    </source>
</evidence>
<reference evidence="1" key="1">
    <citation type="journal article" date="2020" name="Stud. Mycol.">
        <title>101 Dothideomycetes genomes: a test case for predicting lifestyles and emergence of pathogens.</title>
        <authorList>
            <person name="Haridas S."/>
            <person name="Albert R."/>
            <person name="Binder M."/>
            <person name="Bloem J."/>
            <person name="Labutti K."/>
            <person name="Salamov A."/>
            <person name="Andreopoulos B."/>
            <person name="Baker S."/>
            <person name="Barry K."/>
            <person name="Bills G."/>
            <person name="Bluhm B."/>
            <person name="Cannon C."/>
            <person name="Castanera R."/>
            <person name="Culley D."/>
            <person name="Daum C."/>
            <person name="Ezra D."/>
            <person name="Gonzalez J."/>
            <person name="Henrissat B."/>
            <person name="Kuo A."/>
            <person name="Liang C."/>
            <person name="Lipzen A."/>
            <person name="Lutzoni F."/>
            <person name="Magnuson J."/>
            <person name="Mondo S."/>
            <person name="Nolan M."/>
            <person name="Ohm R."/>
            <person name="Pangilinan J."/>
            <person name="Park H.-J."/>
            <person name="Ramirez L."/>
            <person name="Alfaro M."/>
            <person name="Sun H."/>
            <person name="Tritt A."/>
            <person name="Yoshinaga Y."/>
            <person name="Zwiers L.-H."/>
            <person name="Turgeon B."/>
            <person name="Goodwin S."/>
            <person name="Spatafora J."/>
            <person name="Crous P."/>
            <person name="Grigoriev I."/>
        </authorList>
    </citation>
    <scope>NUCLEOTIDE SEQUENCE</scope>
    <source>
        <strain evidence="1">CBS 122367</strain>
    </source>
</reference>
<name>A0A6G1IUV0_9PLEO</name>
<keyword evidence="2" id="KW-1185">Reference proteome</keyword>
<protein>
    <submittedName>
        <fullName evidence="1">Uncharacterized protein</fullName>
    </submittedName>
</protein>